<dbReference type="EMBL" id="HG682037">
    <property type="protein sequence ID" value="CDJ29650.1"/>
    <property type="molecule type" value="Genomic_DNA"/>
</dbReference>
<protein>
    <submittedName>
        <fullName evidence="2">Uncharacterized protein</fullName>
    </submittedName>
</protein>
<evidence type="ECO:0000256" key="1">
    <source>
        <dbReference type="SAM" id="MobiDB-lite"/>
    </source>
</evidence>
<feature type="compositionally biased region" description="Low complexity" evidence="1">
    <location>
        <begin position="103"/>
        <end position="114"/>
    </location>
</feature>
<keyword evidence="3" id="KW-1185">Reference proteome</keyword>
<proteinExistence type="predicted"/>
<dbReference type="Proteomes" id="UP000030744">
    <property type="component" value="Unassembled WGS sequence"/>
</dbReference>
<feature type="region of interest" description="Disordered" evidence="1">
    <location>
        <begin position="1"/>
        <end position="72"/>
    </location>
</feature>
<accession>U6JVZ7</accession>
<reference evidence="2" key="1">
    <citation type="submission" date="2013-10" db="EMBL/GenBank/DDBJ databases">
        <title>Genomic analysis of the causative agents of coccidiosis in chickens.</title>
        <authorList>
            <person name="Reid A.J."/>
            <person name="Blake D."/>
            <person name="Billington K."/>
            <person name="Browne H."/>
            <person name="Dunn M."/>
            <person name="Hung S."/>
            <person name="Kawahara F."/>
            <person name="Miranda-Saavedra D."/>
            <person name="Mourier T."/>
            <person name="Nagra H."/>
            <person name="Otto T.D."/>
            <person name="Rawlings N."/>
            <person name="Sanchez A."/>
            <person name="Sanders M."/>
            <person name="Subramaniam C."/>
            <person name="Tay Y."/>
            <person name="Dear P."/>
            <person name="Doerig C."/>
            <person name="Gruber A."/>
            <person name="Parkinson J."/>
            <person name="Shirley M."/>
            <person name="Wan K.L."/>
            <person name="Berriman M."/>
            <person name="Tomley F."/>
            <person name="Pain A."/>
        </authorList>
    </citation>
    <scope>NUCLEOTIDE SEQUENCE [LARGE SCALE GENOMIC DNA]</scope>
    <source>
        <strain evidence="2">Houghton</strain>
    </source>
</reference>
<gene>
    <name evidence="2" type="ORF">EMH_0051550</name>
</gene>
<name>U6JVZ7_9EIME</name>
<evidence type="ECO:0000313" key="3">
    <source>
        <dbReference type="Proteomes" id="UP000030744"/>
    </source>
</evidence>
<organism evidence="2 3">
    <name type="scientific">Eimeria mitis</name>
    <dbReference type="NCBI Taxonomy" id="44415"/>
    <lineage>
        <taxon>Eukaryota</taxon>
        <taxon>Sar</taxon>
        <taxon>Alveolata</taxon>
        <taxon>Apicomplexa</taxon>
        <taxon>Conoidasida</taxon>
        <taxon>Coccidia</taxon>
        <taxon>Eucoccidiorida</taxon>
        <taxon>Eimeriorina</taxon>
        <taxon>Eimeriidae</taxon>
        <taxon>Eimeria</taxon>
    </lineage>
</organism>
<dbReference type="GeneID" id="25379832"/>
<dbReference type="VEuPathDB" id="ToxoDB:EMH_0051550"/>
<dbReference type="RefSeq" id="XP_013352219.1">
    <property type="nucleotide sequence ID" value="XM_013496765.1"/>
</dbReference>
<dbReference type="AlphaFoldDB" id="U6JVZ7"/>
<sequence length="127" mass="13967">MLQQVGPPHPDPERAPALPLQHEEGEAAATQQQVGGPPHFSLQEQQEAPLSAADKPLGVYPTDRSNDSTGFSPAAAAGLISLWVYILPTGLTTARVSLLLQQQEQQQQQQQQQQLRKKLRRSMQVQQ</sequence>
<evidence type="ECO:0000313" key="2">
    <source>
        <dbReference type="EMBL" id="CDJ29650.1"/>
    </source>
</evidence>
<feature type="region of interest" description="Disordered" evidence="1">
    <location>
        <begin position="103"/>
        <end position="127"/>
    </location>
</feature>
<reference evidence="2" key="2">
    <citation type="submission" date="2013-10" db="EMBL/GenBank/DDBJ databases">
        <authorList>
            <person name="Aslett M."/>
        </authorList>
    </citation>
    <scope>NUCLEOTIDE SEQUENCE [LARGE SCALE GENOMIC DNA]</scope>
    <source>
        <strain evidence="2">Houghton</strain>
    </source>
</reference>